<feature type="region of interest" description="Disordered" evidence="6">
    <location>
        <begin position="338"/>
        <end position="360"/>
    </location>
</feature>
<dbReference type="RefSeq" id="WP_377376427.1">
    <property type="nucleotide sequence ID" value="NZ_JBHSSW010000005.1"/>
</dbReference>
<dbReference type="InterPro" id="IPR001563">
    <property type="entry name" value="Peptidase_S10"/>
</dbReference>
<protein>
    <recommendedName>
        <fullName evidence="10">Peptidase S10</fullName>
    </recommendedName>
</protein>
<evidence type="ECO:0000256" key="7">
    <source>
        <dbReference type="SAM" id="SignalP"/>
    </source>
</evidence>
<evidence type="ECO:0000256" key="1">
    <source>
        <dbReference type="ARBA" id="ARBA00022645"/>
    </source>
</evidence>
<keyword evidence="9" id="KW-1185">Reference proteome</keyword>
<keyword evidence="1" id="KW-0121">Carboxypeptidase</keyword>
<reference evidence="9" key="1">
    <citation type="journal article" date="2019" name="Int. J. Syst. Evol. Microbiol.">
        <title>The Global Catalogue of Microorganisms (GCM) 10K type strain sequencing project: providing services to taxonomists for standard genome sequencing and annotation.</title>
        <authorList>
            <consortium name="The Broad Institute Genomics Platform"/>
            <consortium name="The Broad Institute Genome Sequencing Center for Infectious Disease"/>
            <person name="Wu L."/>
            <person name="Ma J."/>
        </authorList>
    </citation>
    <scope>NUCLEOTIDE SEQUENCE [LARGE SCALE GENOMIC DNA]</scope>
    <source>
        <strain evidence="9">CGMCC-1.15741</strain>
    </source>
</reference>
<dbReference type="Gene3D" id="3.40.50.1820">
    <property type="entry name" value="alpha/beta hydrolase"/>
    <property type="match status" value="1"/>
</dbReference>
<evidence type="ECO:0008006" key="10">
    <source>
        <dbReference type="Google" id="ProtNLM"/>
    </source>
</evidence>
<gene>
    <name evidence="8" type="ORF">ACFQDM_05255</name>
</gene>
<dbReference type="Proteomes" id="UP001596303">
    <property type="component" value="Unassembled WGS sequence"/>
</dbReference>
<evidence type="ECO:0000256" key="3">
    <source>
        <dbReference type="ARBA" id="ARBA00022729"/>
    </source>
</evidence>
<feature type="chain" id="PRO_5046911347" description="Peptidase S10" evidence="7">
    <location>
        <begin position="29"/>
        <end position="506"/>
    </location>
</feature>
<dbReference type="EMBL" id="JBHSSW010000005">
    <property type="protein sequence ID" value="MFC6197473.1"/>
    <property type="molecule type" value="Genomic_DNA"/>
</dbReference>
<name>A0ABW1S7F1_9PROT</name>
<comment type="caution">
    <text evidence="8">The sequence shown here is derived from an EMBL/GenBank/DDBJ whole genome shotgun (WGS) entry which is preliminary data.</text>
</comment>
<dbReference type="PANTHER" id="PTHR11802">
    <property type="entry name" value="SERINE PROTEASE FAMILY S10 SERINE CARBOXYPEPTIDASE"/>
    <property type="match status" value="1"/>
</dbReference>
<sequence>MKQTLRLTSALALGFSSLGAASVPVSFAQETVAPAPAAEMAHAQTGEPITLETGLTFTAHWDKMVLAVEADGSETSLSGTSYLLECDCAPEQRPVFFLFNGGPGASSSPLHFSLGPYSRERSDDGETSFSPNEGTVLDAADLVFIDPVETGYSRAASEEAGKPYLDVAGDAKAVSDYIHTWLEAHDREGSPVLIAGQSYGGIRLANLLPHIGDLPVAGLVMVSPALDQGITATDQGYVATLPTMTATAWRFGKSSVEAESEQEAFEIARSFAETDYLLALQQGVNLDEAEATRIAETLAGMTGLDAEAVAEHEIRIPIQYFLENVLAEENELVSRLNTGKTAPKAPPKAEGRPAAANDPSLGLGRSNKIISEDIARYLENLTGYTQDDGYRSLNLDANFAWNWNPGRRFAPYSTSAPLLEAYFKDDADSELLIVTGYRDLAVPTMVVEYTISHADLPQDRVTVLPMMGGHSPYDEPEIAPVFTDKIRSFILNATQDANTEKDHSYE</sequence>
<evidence type="ECO:0000256" key="4">
    <source>
        <dbReference type="ARBA" id="ARBA00022801"/>
    </source>
</evidence>
<dbReference type="SUPFAM" id="SSF53474">
    <property type="entry name" value="alpha/beta-Hydrolases"/>
    <property type="match status" value="1"/>
</dbReference>
<dbReference type="PANTHER" id="PTHR11802:SF3">
    <property type="entry name" value="RETINOID-INDUCIBLE SERINE CARBOXYPEPTIDASE"/>
    <property type="match status" value="1"/>
</dbReference>
<feature type="signal peptide" evidence="7">
    <location>
        <begin position="1"/>
        <end position="28"/>
    </location>
</feature>
<evidence type="ECO:0000313" key="9">
    <source>
        <dbReference type="Proteomes" id="UP001596303"/>
    </source>
</evidence>
<proteinExistence type="predicted"/>
<keyword evidence="3 7" id="KW-0732">Signal</keyword>
<evidence type="ECO:0000256" key="2">
    <source>
        <dbReference type="ARBA" id="ARBA00022670"/>
    </source>
</evidence>
<dbReference type="Pfam" id="PF00450">
    <property type="entry name" value="Peptidase_S10"/>
    <property type="match status" value="1"/>
</dbReference>
<accession>A0ABW1S7F1</accession>
<organism evidence="8 9">
    <name type="scientific">Ponticaulis profundi</name>
    <dbReference type="NCBI Taxonomy" id="2665222"/>
    <lineage>
        <taxon>Bacteria</taxon>
        <taxon>Pseudomonadati</taxon>
        <taxon>Pseudomonadota</taxon>
        <taxon>Alphaproteobacteria</taxon>
        <taxon>Hyphomonadales</taxon>
        <taxon>Hyphomonadaceae</taxon>
        <taxon>Ponticaulis</taxon>
    </lineage>
</organism>
<dbReference type="InterPro" id="IPR029058">
    <property type="entry name" value="AB_hydrolase_fold"/>
</dbReference>
<keyword evidence="4" id="KW-0378">Hydrolase</keyword>
<keyword evidence="5" id="KW-0325">Glycoprotein</keyword>
<keyword evidence="2" id="KW-0645">Protease</keyword>
<evidence type="ECO:0000256" key="5">
    <source>
        <dbReference type="ARBA" id="ARBA00023180"/>
    </source>
</evidence>
<evidence type="ECO:0000256" key="6">
    <source>
        <dbReference type="SAM" id="MobiDB-lite"/>
    </source>
</evidence>
<evidence type="ECO:0000313" key="8">
    <source>
        <dbReference type="EMBL" id="MFC6197473.1"/>
    </source>
</evidence>